<gene>
    <name evidence="1" type="ORF">SPELUC_LOCUS9505</name>
</gene>
<protein>
    <submittedName>
        <fullName evidence="1">14243_t:CDS:1</fullName>
    </submittedName>
</protein>
<accession>A0ACA9NS51</accession>
<keyword evidence="2" id="KW-1185">Reference proteome</keyword>
<organism evidence="1 2">
    <name type="scientific">Cetraspora pellucida</name>
    <dbReference type="NCBI Taxonomy" id="1433469"/>
    <lineage>
        <taxon>Eukaryota</taxon>
        <taxon>Fungi</taxon>
        <taxon>Fungi incertae sedis</taxon>
        <taxon>Mucoromycota</taxon>
        <taxon>Glomeromycotina</taxon>
        <taxon>Glomeromycetes</taxon>
        <taxon>Diversisporales</taxon>
        <taxon>Gigasporaceae</taxon>
        <taxon>Cetraspora</taxon>
    </lineage>
</organism>
<dbReference type="EMBL" id="CAJVPW010016107">
    <property type="protein sequence ID" value="CAG8667301.1"/>
    <property type="molecule type" value="Genomic_DNA"/>
</dbReference>
<sequence>MSKPLSFSLSNLPTSFLKFLKVSEIDPAIYTIQNLPRYIRINSCYYNDEYSQLQICKELEEQIGTNIWPVKGIDGFFGLDGNCRIVDCKAYKEGKIFGIDLSSGIAVYALDIHPNDHILDLCCAPGAKLCMISNILGTKGSGTVTGVDISRDRAATCRSLLKKYKISRARLFVADGITFNVPAPSFLEPIMQMISKNEQHKLGENYTSASKGMAEELARTNSQERNDNELNDKSQKRIKPFWAPKILRNDPQISAFHQLYDKVIVDAECTHDGSIVHILKASFTADLTRTCLTISSQKVQKFSNEEKFLTFLPHSGFNNQFLSLRNAIILSYLTNRTLIMPSVIIDKQITHSGFKKLYQKLKDADTLKKARLSCPNQNNTATNKYCNNRYKSNDKFSMMYWDELMDFTILKKHIKIINRGHEFSLDTLKKSFESIYYVRETKRYGFQYFDMNNTTRSLGSQYEQKFFISELTSRPEKLIHFGSLHGSRRIVLDDEKNQDFLNELKRNLRFNHSKLKLCVDRIINELGGPKNYIGVHIRTGEKSRLDEMFRIQVNDTIDTIFEQVNYYSLNGKLNTMKCQHPIIYVATDTSHPDQTFKNFYSKFSPCIFSLKDFKHHLNIFDDVKTYNNYTLNRFFAPLVDLLVASNGGYFVGTRKSTFSK</sequence>
<comment type="caution">
    <text evidence="1">The sequence shown here is derived from an EMBL/GenBank/DDBJ whole genome shotgun (WGS) entry which is preliminary data.</text>
</comment>
<name>A0ACA9NS51_9GLOM</name>
<evidence type="ECO:0000313" key="2">
    <source>
        <dbReference type="Proteomes" id="UP000789366"/>
    </source>
</evidence>
<reference evidence="1" key="1">
    <citation type="submission" date="2021-06" db="EMBL/GenBank/DDBJ databases">
        <authorList>
            <person name="Kallberg Y."/>
            <person name="Tangrot J."/>
            <person name="Rosling A."/>
        </authorList>
    </citation>
    <scope>NUCLEOTIDE SEQUENCE</scope>
    <source>
        <strain evidence="1">28 12/20/2015</strain>
    </source>
</reference>
<evidence type="ECO:0000313" key="1">
    <source>
        <dbReference type="EMBL" id="CAG8667301.1"/>
    </source>
</evidence>
<proteinExistence type="predicted"/>
<dbReference type="Proteomes" id="UP000789366">
    <property type="component" value="Unassembled WGS sequence"/>
</dbReference>
<feature type="non-terminal residue" evidence="1">
    <location>
        <position position="660"/>
    </location>
</feature>